<name>A0A8K0H2L1_9ROSA</name>
<evidence type="ECO:0000259" key="1">
    <source>
        <dbReference type="PROSITE" id="PS50181"/>
    </source>
</evidence>
<evidence type="ECO:0000313" key="3">
    <source>
        <dbReference type="Proteomes" id="UP000796880"/>
    </source>
</evidence>
<dbReference type="OrthoDB" id="10044893at2759"/>
<organism evidence="2 3">
    <name type="scientific">Rhamnella rubrinervis</name>
    <dbReference type="NCBI Taxonomy" id="2594499"/>
    <lineage>
        <taxon>Eukaryota</taxon>
        <taxon>Viridiplantae</taxon>
        <taxon>Streptophyta</taxon>
        <taxon>Embryophyta</taxon>
        <taxon>Tracheophyta</taxon>
        <taxon>Spermatophyta</taxon>
        <taxon>Magnoliopsida</taxon>
        <taxon>eudicotyledons</taxon>
        <taxon>Gunneridae</taxon>
        <taxon>Pentapetalae</taxon>
        <taxon>rosids</taxon>
        <taxon>fabids</taxon>
        <taxon>Rosales</taxon>
        <taxon>Rhamnaceae</taxon>
        <taxon>rhamnoid group</taxon>
        <taxon>Rhamneae</taxon>
        <taxon>Rhamnella</taxon>
    </lineage>
</organism>
<dbReference type="InterPro" id="IPR001810">
    <property type="entry name" value="F-box_dom"/>
</dbReference>
<dbReference type="AlphaFoldDB" id="A0A8K0H2L1"/>
<dbReference type="InterPro" id="IPR032675">
    <property type="entry name" value="LRR_dom_sf"/>
</dbReference>
<protein>
    <recommendedName>
        <fullName evidence="1">F-box domain-containing protein</fullName>
    </recommendedName>
</protein>
<feature type="domain" description="F-box" evidence="1">
    <location>
        <begin position="215"/>
        <end position="262"/>
    </location>
</feature>
<accession>A0A8K0H2L1</accession>
<keyword evidence="3" id="KW-1185">Reference proteome</keyword>
<evidence type="ECO:0000313" key="2">
    <source>
        <dbReference type="EMBL" id="KAF3444498.1"/>
    </source>
</evidence>
<dbReference type="Gene3D" id="1.20.1280.50">
    <property type="match status" value="1"/>
</dbReference>
<dbReference type="PANTHER" id="PTHR13382">
    <property type="entry name" value="MITOCHONDRIAL ATP SYNTHASE COUPLING FACTOR B"/>
    <property type="match status" value="1"/>
</dbReference>
<dbReference type="InterPro" id="IPR036047">
    <property type="entry name" value="F-box-like_dom_sf"/>
</dbReference>
<dbReference type="Gene3D" id="3.80.10.10">
    <property type="entry name" value="Ribonuclease Inhibitor"/>
    <property type="match status" value="1"/>
</dbReference>
<dbReference type="Proteomes" id="UP000796880">
    <property type="component" value="Unassembled WGS sequence"/>
</dbReference>
<dbReference type="SUPFAM" id="SSF81383">
    <property type="entry name" value="F-box domain"/>
    <property type="match status" value="1"/>
</dbReference>
<reference evidence="2" key="1">
    <citation type="submission" date="2020-03" db="EMBL/GenBank/DDBJ databases">
        <title>A high-quality chromosome-level genome assembly of a woody plant with both climbing and erect habits, Rhamnella rubrinervis.</title>
        <authorList>
            <person name="Lu Z."/>
            <person name="Yang Y."/>
            <person name="Zhu X."/>
            <person name="Sun Y."/>
        </authorList>
    </citation>
    <scope>NUCLEOTIDE SEQUENCE</scope>
    <source>
        <strain evidence="2">BYM</strain>
        <tissue evidence="2">Leaf</tissue>
    </source>
</reference>
<dbReference type="SUPFAM" id="SSF52047">
    <property type="entry name" value="RNI-like"/>
    <property type="match status" value="1"/>
</dbReference>
<comment type="caution">
    <text evidence="2">The sequence shown here is derived from an EMBL/GenBank/DDBJ whole genome shotgun (WGS) entry which is preliminary data.</text>
</comment>
<dbReference type="Pfam" id="PF12937">
    <property type="entry name" value="F-box-like"/>
    <property type="match status" value="1"/>
</dbReference>
<dbReference type="InterPro" id="IPR050648">
    <property type="entry name" value="F-box_LRR-repeat"/>
</dbReference>
<dbReference type="PANTHER" id="PTHR13382:SF20">
    <property type="entry name" value="F-BOX PROTEIN SKIP14-LIKE"/>
    <property type="match status" value="1"/>
</dbReference>
<sequence>MAFNSSRGSICSTYRSPEQSLSSSIRCSNGYFLDNYADKNSDGIFDWTSSRSRDWDLEKTHRNDTSKTELGGHCEPMNDDVRAQLPVDPFGMDGRSTLMAITGCFQGFEKGFESGSGGCGVDEAEEKIGDGALFAGLNWVWNNARRFDPGLSDVKFDEISLPCNQFNGFGIDSELFYDGYILDGNVEEFLGLSHVGNWVVNDGAQGVQGCSRMDSHQEGGAPNEAMFFVLGYLGIQDLLSVEKVCTSLRDAVRTDPLLWRSILIDWPLNERITDDSLVKLTNRAQGTLQSLCLFQCMRITDGGLNRVLVSNPRLIKLSVPGCVRLSAEGILFNLRAIKSAGIPGIKHLRIGGISGVTDKQFEELKSLLDADNQVKQLITNKPRFYNGRRSYLLSDDDRPIDVEVCPRCQKLRVVYDCPAEGCHGKQNATLLCRACTLCIARCFHCGRCIEDCDYEETFCLDMLCLDCWKHLLNCQEGQVVSSKCTIFHQETSASNPEEFSSQRKDWEESLLLI</sequence>
<dbReference type="PROSITE" id="PS50181">
    <property type="entry name" value="FBOX"/>
    <property type="match status" value="1"/>
</dbReference>
<dbReference type="EMBL" id="VOIH02000006">
    <property type="protein sequence ID" value="KAF3444498.1"/>
    <property type="molecule type" value="Genomic_DNA"/>
</dbReference>
<dbReference type="GO" id="GO:0005737">
    <property type="term" value="C:cytoplasm"/>
    <property type="evidence" value="ECO:0007669"/>
    <property type="project" value="TreeGrafter"/>
</dbReference>
<proteinExistence type="predicted"/>
<gene>
    <name evidence="2" type="ORF">FNV43_RR14190</name>
</gene>